<evidence type="ECO:0000313" key="2">
    <source>
        <dbReference type="Proteomes" id="UP001181693"/>
    </source>
</evidence>
<evidence type="ECO:0000313" key="1">
    <source>
        <dbReference type="EMBL" id="DBA18729.1"/>
    </source>
</evidence>
<keyword evidence="2" id="KW-1185">Reference proteome</keyword>
<dbReference type="AlphaFoldDB" id="A0AAV2ZWE4"/>
<evidence type="ECO:0008006" key="3">
    <source>
        <dbReference type="Google" id="ProtNLM"/>
    </source>
</evidence>
<dbReference type="EMBL" id="DYDO01000009">
    <property type="protein sequence ID" value="DBA18729.1"/>
    <property type="molecule type" value="Genomic_DNA"/>
</dbReference>
<organism evidence="1 2">
    <name type="scientific">Pyxicephalus adspersus</name>
    <name type="common">African bullfrog</name>
    <dbReference type="NCBI Taxonomy" id="30357"/>
    <lineage>
        <taxon>Eukaryota</taxon>
        <taxon>Metazoa</taxon>
        <taxon>Chordata</taxon>
        <taxon>Craniata</taxon>
        <taxon>Vertebrata</taxon>
        <taxon>Euteleostomi</taxon>
        <taxon>Amphibia</taxon>
        <taxon>Batrachia</taxon>
        <taxon>Anura</taxon>
        <taxon>Neobatrachia</taxon>
        <taxon>Ranoidea</taxon>
        <taxon>Pyxicephalidae</taxon>
        <taxon>Pyxicephalinae</taxon>
        <taxon>Pyxicephalus</taxon>
    </lineage>
</organism>
<dbReference type="Proteomes" id="UP001181693">
    <property type="component" value="Unassembled WGS sequence"/>
</dbReference>
<accession>A0AAV2ZWE4</accession>
<sequence length="115" mass="12863">MKLQPAGSQVLVVLLLNAALLIVQCGHLFLQLVNPLLLLLQELLLGLNNFIELFEVFSCPAWTFCRALHGGSPFLRWYLWQHGWGYRRCHGITPRSVSAGNSCHPAISPVRGCVR</sequence>
<name>A0AAV2ZWE4_PYXAD</name>
<comment type="caution">
    <text evidence="1">The sequence shown here is derived from an EMBL/GenBank/DDBJ whole genome shotgun (WGS) entry which is preliminary data.</text>
</comment>
<reference evidence="1" key="1">
    <citation type="thesis" date="2020" institute="ProQuest LLC" country="789 East Eisenhower Parkway, Ann Arbor, MI, USA">
        <title>Comparative Genomics and Chromosome Evolution.</title>
        <authorList>
            <person name="Mudd A.B."/>
        </authorList>
    </citation>
    <scope>NUCLEOTIDE SEQUENCE</scope>
    <source>
        <strain evidence="1">1538</strain>
        <tissue evidence="1">Blood</tissue>
    </source>
</reference>
<gene>
    <name evidence="1" type="ORF">GDO54_016941</name>
</gene>
<proteinExistence type="predicted"/>
<protein>
    <recommendedName>
        <fullName evidence="3">Secreted protein</fullName>
    </recommendedName>
</protein>